<organism evidence="4 5">
    <name type="scientific">Flavobacterium terrae</name>
    <dbReference type="NCBI Taxonomy" id="415425"/>
    <lineage>
        <taxon>Bacteria</taxon>
        <taxon>Pseudomonadati</taxon>
        <taxon>Bacteroidota</taxon>
        <taxon>Flavobacteriia</taxon>
        <taxon>Flavobacteriales</taxon>
        <taxon>Flavobacteriaceae</taxon>
        <taxon>Flavobacterium</taxon>
    </lineage>
</organism>
<dbReference type="GO" id="GO:0005975">
    <property type="term" value="P:carbohydrate metabolic process"/>
    <property type="evidence" value="ECO:0007669"/>
    <property type="project" value="InterPro"/>
</dbReference>
<dbReference type="CDD" id="cd10918">
    <property type="entry name" value="CE4_NodB_like_5s_6s"/>
    <property type="match status" value="1"/>
</dbReference>
<dbReference type="GO" id="GO:0005576">
    <property type="term" value="C:extracellular region"/>
    <property type="evidence" value="ECO:0007669"/>
    <property type="project" value="UniProtKB-SubCell"/>
</dbReference>
<dbReference type="PANTHER" id="PTHR34216:SF3">
    <property type="entry name" value="POLY-BETA-1,6-N-ACETYL-D-GLUCOSAMINE N-DEACETYLASE"/>
    <property type="match status" value="1"/>
</dbReference>
<gene>
    <name evidence="4" type="ORF">SAMN05444363_0766</name>
</gene>
<dbReference type="InterPro" id="IPR051398">
    <property type="entry name" value="Polysacch_Deacetylase"/>
</dbReference>
<keyword evidence="2" id="KW-0732">Signal</keyword>
<dbReference type="InterPro" id="IPR011330">
    <property type="entry name" value="Glyco_hydro/deAcase_b/a-brl"/>
</dbReference>
<evidence type="ECO:0000256" key="2">
    <source>
        <dbReference type="ARBA" id="ARBA00022729"/>
    </source>
</evidence>
<dbReference type="Pfam" id="PF01522">
    <property type="entry name" value="Polysacc_deac_1"/>
    <property type="match status" value="2"/>
</dbReference>
<evidence type="ECO:0000313" key="5">
    <source>
        <dbReference type="Proteomes" id="UP000184488"/>
    </source>
</evidence>
<dbReference type="EMBL" id="FQZI01000001">
    <property type="protein sequence ID" value="SHI48208.1"/>
    <property type="molecule type" value="Genomic_DNA"/>
</dbReference>
<dbReference type="Proteomes" id="UP000184488">
    <property type="component" value="Unassembled WGS sequence"/>
</dbReference>
<dbReference type="PROSITE" id="PS51677">
    <property type="entry name" value="NODB"/>
    <property type="match status" value="1"/>
</dbReference>
<evidence type="ECO:0000259" key="3">
    <source>
        <dbReference type="PROSITE" id="PS51677"/>
    </source>
</evidence>
<proteinExistence type="predicted"/>
<dbReference type="OrthoDB" id="9778320at2"/>
<dbReference type="PANTHER" id="PTHR34216">
    <property type="match status" value="1"/>
</dbReference>
<dbReference type="STRING" id="415425.SAMN05444363_0766"/>
<dbReference type="SUPFAM" id="SSF88713">
    <property type="entry name" value="Glycoside hydrolase/deacetylase"/>
    <property type="match status" value="1"/>
</dbReference>
<dbReference type="InterPro" id="IPR002509">
    <property type="entry name" value="NODB_dom"/>
</dbReference>
<accession>A0A1M6BHZ7</accession>
<dbReference type="AlphaFoldDB" id="A0A1M6BHZ7"/>
<keyword evidence="5" id="KW-1185">Reference proteome</keyword>
<protein>
    <submittedName>
        <fullName evidence="4">Polysaccharide deacetylase</fullName>
    </submittedName>
</protein>
<evidence type="ECO:0000313" key="4">
    <source>
        <dbReference type="EMBL" id="SHI48208.1"/>
    </source>
</evidence>
<reference evidence="5" key="1">
    <citation type="submission" date="2016-11" db="EMBL/GenBank/DDBJ databases">
        <authorList>
            <person name="Varghese N."/>
            <person name="Submissions S."/>
        </authorList>
    </citation>
    <scope>NUCLEOTIDE SEQUENCE [LARGE SCALE GENOMIC DNA]</scope>
    <source>
        <strain evidence="5">DSM 18829</strain>
    </source>
</reference>
<comment type="subcellular location">
    <subcellularLocation>
        <location evidence="1">Secreted</location>
    </subcellularLocation>
</comment>
<name>A0A1M6BHZ7_9FLAO</name>
<evidence type="ECO:0000256" key="1">
    <source>
        <dbReference type="ARBA" id="ARBA00004613"/>
    </source>
</evidence>
<sequence length="329" mass="39246">MILLKIKYRLLLFLKLFIFQIGLGKYLLRNRYRERIIVFHGIDKTGETKYNSRFVSEKYFTQFIDFISKNYNIISLQDFYDKKFKPNTLNIAITFDDGYANNFKYAIPILEKYSIPATFFITTIQDNNTNFLWPDFLDLVSFYSNQNSIIFENQHYSKNHKGEFIYNGISLKNRCKKLSWKEIQPLLNIFKDEWKIIQQQPLNDYWELMNYNQIKEVAKKPLFKIGSHGYTHANLNSITFEEATLEVLKGKKVLESICEKPILDFAFPFGSYNSELINYSEKIGFKRILLVDYNTENEKNNPLLRNRFVINPHINFKMQLVYLLKGKYL</sequence>
<dbReference type="GO" id="GO:0016810">
    <property type="term" value="F:hydrolase activity, acting on carbon-nitrogen (but not peptide) bonds"/>
    <property type="evidence" value="ECO:0007669"/>
    <property type="project" value="InterPro"/>
</dbReference>
<dbReference type="RefSeq" id="WP_073308730.1">
    <property type="nucleotide sequence ID" value="NZ_FQZI01000001.1"/>
</dbReference>
<feature type="domain" description="NodB homology" evidence="3">
    <location>
        <begin position="89"/>
        <end position="329"/>
    </location>
</feature>
<dbReference type="Gene3D" id="3.20.20.370">
    <property type="entry name" value="Glycoside hydrolase/deacetylase"/>
    <property type="match status" value="1"/>
</dbReference>